<evidence type="ECO:0000256" key="1">
    <source>
        <dbReference type="SAM" id="MobiDB-lite"/>
    </source>
</evidence>
<keyword evidence="3" id="KW-1185">Reference proteome</keyword>
<comment type="caution">
    <text evidence="2">The sequence shown here is derived from an EMBL/GenBank/DDBJ whole genome shotgun (WGS) entry which is preliminary data.</text>
</comment>
<feature type="region of interest" description="Disordered" evidence="1">
    <location>
        <begin position="70"/>
        <end position="123"/>
    </location>
</feature>
<accession>A0AA88DM72</accession>
<reference evidence="2" key="1">
    <citation type="submission" date="2023-07" db="EMBL/GenBank/DDBJ databases">
        <title>draft genome sequence of fig (Ficus carica).</title>
        <authorList>
            <person name="Takahashi T."/>
            <person name="Nishimura K."/>
        </authorList>
    </citation>
    <scope>NUCLEOTIDE SEQUENCE</scope>
</reference>
<dbReference type="AlphaFoldDB" id="A0AA88DM72"/>
<gene>
    <name evidence="2" type="ORF">TIFTF001_026987</name>
</gene>
<name>A0AA88DM72_FICCA</name>
<evidence type="ECO:0000313" key="3">
    <source>
        <dbReference type="Proteomes" id="UP001187192"/>
    </source>
</evidence>
<organism evidence="2 3">
    <name type="scientific">Ficus carica</name>
    <name type="common">Common fig</name>
    <dbReference type="NCBI Taxonomy" id="3494"/>
    <lineage>
        <taxon>Eukaryota</taxon>
        <taxon>Viridiplantae</taxon>
        <taxon>Streptophyta</taxon>
        <taxon>Embryophyta</taxon>
        <taxon>Tracheophyta</taxon>
        <taxon>Spermatophyta</taxon>
        <taxon>Magnoliopsida</taxon>
        <taxon>eudicotyledons</taxon>
        <taxon>Gunneridae</taxon>
        <taxon>Pentapetalae</taxon>
        <taxon>rosids</taxon>
        <taxon>fabids</taxon>
        <taxon>Rosales</taxon>
        <taxon>Moraceae</taxon>
        <taxon>Ficeae</taxon>
        <taxon>Ficus</taxon>
    </lineage>
</organism>
<protein>
    <submittedName>
        <fullName evidence="2">Uncharacterized protein</fullName>
    </submittedName>
</protein>
<sequence>MDFGSIAVCLRYSGEDDGRGSGEVAQARTTNLEFVCSDRTIRYGTGDQIRRPCQSKAACEALKGTRLSNGYRQDGGGSCGDPPWKRDRSREIVRSNHRPSLPRIGPSRDLYRDQLPPLRSPPRCRRGPNLVASFRHYYGSSIAEREEREGGRCSGNGESSIIERERGEKAPCAIKPDLDLGNCALSRRVRTGLANSRQWRIGSRGDDDGDELARECRIWALCFRLLFLSFLIPWVPFEEFAQGK</sequence>
<proteinExistence type="predicted"/>
<dbReference type="EMBL" id="BTGU01000073">
    <property type="protein sequence ID" value="GMN57894.1"/>
    <property type="molecule type" value="Genomic_DNA"/>
</dbReference>
<evidence type="ECO:0000313" key="2">
    <source>
        <dbReference type="EMBL" id="GMN57894.1"/>
    </source>
</evidence>
<dbReference type="Proteomes" id="UP001187192">
    <property type="component" value="Unassembled WGS sequence"/>
</dbReference>
<feature type="compositionally biased region" description="Basic and acidic residues" evidence="1">
    <location>
        <begin position="83"/>
        <end position="94"/>
    </location>
</feature>